<dbReference type="InterPro" id="IPR003441">
    <property type="entry name" value="NAC-dom"/>
</dbReference>
<keyword evidence="5" id="KW-0539">Nucleus</keyword>
<feature type="compositionally biased region" description="Polar residues" evidence="6">
    <location>
        <begin position="278"/>
        <end position="302"/>
    </location>
</feature>
<sequence>MSGRHENNGHGAAAAAAAAAAAVGGGGRAGDCGGGDGHEDDLVMPGFRFHPTEEELIEFYLRRKVEGKRFNVDLITFLDLYRYDPWELPAMAAIGEKEWFFYVPRDRKYRNGDRPNRVTASGYWKATGADRMIRAENNRPIGLKKTLVFYSGKAPKGVRSSWIMNEYRLPPDDTDRYNKTEISLCRVYKRTGIDDGHGHPSARSAPSRRVPTAQQQQDIKQASSSSTPTPPTTPSKMMQLLHGECTSPPPHAAAHNKAAALQRHLPATASSAAESAAGDQQLQAGTTAAMPPSSSYGDGQSARNASAFASTYSLLSLVNAASMGGGSAAAAAIDELSSLVGHGPPASYFNHQAGAAGVHSHSFLPLPTPASQPMALGTTLPMSLATISDKIWDWNLIPDAARDYSSGGFK</sequence>
<dbReference type="PROSITE" id="PS51005">
    <property type="entry name" value="NAC"/>
    <property type="match status" value="1"/>
</dbReference>
<dbReference type="PANTHER" id="PTHR31744">
    <property type="entry name" value="PROTEIN CUP-SHAPED COTYLEDON 2-RELATED"/>
    <property type="match status" value="1"/>
</dbReference>
<feature type="compositionally biased region" description="Polar residues" evidence="6">
    <location>
        <begin position="212"/>
        <end position="222"/>
    </location>
</feature>
<keyword evidence="2" id="KW-0805">Transcription regulation</keyword>
<feature type="region of interest" description="Disordered" evidence="6">
    <location>
        <begin position="191"/>
        <end position="302"/>
    </location>
</feature>
<dbReference type="Proteomes" id="UP001497457">
    <property type="component" value="Chromosome 17b"/>
</dbReference>
<dbReference type="InterPro" id="IPR036093">
    <property type="entry name" value="NAC_dom_sf"/>
</dbReference>
<dbReference type="FunFam" id="2.170.150.80:FF:000007">
    <property type="entry name" value="NAC domain-containing protein 35"/>
    <property type="match status" value="1"/>
</dbReference>
<name>A0ABC8YR64_9POAL</name>
<evidence type="ECO:0000256" key="1">
    <source>
        <dbReference type="ARBA" id="ARBA00004123"/>
    </source>
</evidence>
<dbReference type="GO" id="GO:0005634">
    <property type="term" value="C:nucleus"/>
    <property type="evidence" value="ECO:0007669"/>
    <property type="project" value="UniProtKB-SubCell"/>
</dbReference>
<evidence type="ECO:0000256" key="3">
    <source>
        <dbReference type="ARBA" id="ARBA00023125"/>
    </source>
</evidence>
<dbReference type="EMBL" id="OZ075127">
    <property type="protein sequence ID" value="CAL4946244.1"/>
    <property type="molecule type" value="Genomic_DNA"/>
</dbReference>
<reference evidence="9" key="1">
    <citation type="submission" date="2024-06" db="EMBL/GenBank/DDBJ databases">
        <authorList>
            <person name="Ryan C."/>
        </authorList>
    </citation>
    <scope>NUCLEOTIDE SEQUENCE [LARGE SCALE GENOMIC DNA]</scope>
</reference>
<keyword evidence="4" id="KW-0804">Transcription</keyword>
<dbReference type="GO" id="GO:0003677">
    <property type="term" value="F:DNA binding"/>
    <property type="evidence" value="ECO:0007669"/>
    <property type="project" value="UniProtKB-KW"/>
</dbReference>
<feature type="domain" description="NAC" evidence="7">
    <location>
        <begin position="43"/>
        <end position="190"/>
    </location>
</feature>
<evidence type="ECO:0000313" key="8">
    <source>
        <dbReference type="EMBL" id="CAL4946244.1"/>
    </source>
</evidence>
<dbReference type="Gene3D" id="2.170.150.80">
    <property type="entry name" value="NAC domain"/>
    <property type="match status" value="1"/>
</dbReference>
<reference evidence="8 9" key="2">
    <citation type="submission" date="2024-10" db="EMBL/GenBank/DDBJ databases">
        <authorList>
            <person name="Ryan C."/>
        </authorList>
    </citation>
    <scope>NUCLEOTIDE SEQUENCE [LARGE SCALE GENOMIC DNA]</scope>
</reference>
<evidence type="ECO:0000256" key="2">
    <source>
        <dbReference type="ARBA" id="ARBA00023015"/>
    </source>
</evidence>
<dbReference type="SUPFAM" id="SSF101941">
    <property type="entry name" value="NAC domain"/>
    <property type="match status" value="1"/>
</dbReference>
<dbReference type="GO" id="GO:0099402">
    <property type="term" value="P:plant organ development"/>
    <property type="evidence" value="ECO:0007669"/>
    <property type="project" value="UniProtKB-ARBA"/>
</dbReference>
<dbReference type="Pfam" id="PF02365">
    <property type="entry name" value="NAM"/>
    <property type="match status" value="1"/>
</dbReference>
<evidence type="ECO:0000256" key="6">
    <source>
        <dbReference type="SAM" id="MobiDB-lite"/>
    </source>
</evidence>
<feature type="compositionally biased region" description="Low complexity" evidence="6">
    <location>
        <begin position="267"/>
        <end position="277"/>
    </location>
</feature>
<accession>A0ABC8YR64</accession>
<dbReference type="AlphaFoldDB" id="A0ABC8YR64"/>
<evidence type="ECO:0000259" key="7">
    <source>
        <dbReference type="PROSITE" id="PS51005"/>
    </source>
</evidence>
<evidence type="ECO:0000313" key="9">
    <source>
        <dbReference type="Proteomes" id="UP001497457"/>
    </source>
</evidence>
<organism evidence="8 9">
    <name type="scientific">Urochloa decumbens</name>
    <dbReference type="NCBI Taxonomy" id="240449"/>
    <lineage>
        <taxon>Eukaryota</taxon>
        <taxon>Viridiplantae</taxon>
        <taxon>Streptophyta</taxon>
        <taxon>Embryophyta</taxon>
        <taxon>Tracheophyta</taxon>
        <taxon>Spermatophyta</taxon>
        <taxon>Magnoliopsida</taxon>
        <taxon>Liliopsida</taxon>
        <taxon>Poales</taxon>
        <taxon>Poaceae</taxon>
        <taxon>PACMAD clade</taxon>
        <taxon>Panicoideae</taxon>
        <taxon>Panicodae</taxon>
        <taxon>Paniceae</taxon>
        <taxon>Melinidinae</taxon>
        <taxon>Urochloa</taxon>
    </lineage>
</organism>
<comment type="subcellular location">
    <subcellularLocation>
        <location evidence="1">Nucleus</location>
    </subcellularLocation>
</comment>
<keyword evidence="3" id="KW-0238">DNA-binding</keyword>
<dbReference type="PANTHER" id="PTHR31744:SF194">
    <property type="entry name" value="OS01G0888300 PROTEIN"/>
    <property type="match status" value="1"/>
</dbReference>
<evidence type="ECO:0000256" key="5">
    <source>
        <dbReference type="ARBA" id="ARBA00023242"/>
    </source>
</evidence>
<keyword evidence="9" id="KW-1185">Reference proteome</keyword>
<evidence type="ECO:0000256" key="4">
    <source>
        <dbReference type="ARBA" id="ARBA00023163"/>
    </source>
</evidence>
<proteinExistence type="predicted"/>
<gene>
    <name evidence="8" type="ORF">URODEC1_LOCUS35960</name>
</gene>
<protein>
    <recommendedName>
        <fullName evidence="7">NAC domain-containing protein</fullName>
    </recommendedName>
</protein>